<gene>
    <name evidence="1" type="ORF">PHISCL_03554</name>
</gene>
<dbReference type="AlphaFoldDB" id="A0A3A2ZLN0"/>
<sequence length="61" mass="6891">MFLDLQGRSIPENQVIGYRGTGVMLLRDGVAVKNPFRNSRTSEGRVKGNLKVLRLEQGVYR</sequence>
<name>A0A3A2ZLN0_9EURO</name>
<reference evidence="2" key="1">
    <citation type="submission" date="2017-02" db="EMBL/GenBank/DDBJ databases">
        <authorList>
            <person name="Tafer H."/>
            <person name="Lopandic K."/>
        </authorList>
    </citation>
    <scope>NUCLEOTIDE SEQUENCE [LARGE SCALE GENOMIC DNA]</scope>
    <source>
        <strain evidence="2">CBS 366.77</strain>
    </source>
</reference>
<keyword evidence="2" id="KW-1185">Reference proteome</keyword>
<dbReference type="EMBL" id="MVGC01000093">
    <property type="protein sequence ID" value="RJE24119.1"/>
    <property type="molecule type" value="Genomic_DNA"/>
</dbReference>
<organism evidence="1 2">
    <name type="scientific">Aspergillus sclerotialis</name>
    <dbReference type="NCBI Taxonomy" id="2070753"/>
    <lineage>
        <taxon>Eukaryota</taxon>
        <taxon>Fungi</taxon>
        <taxon>Dikarya</taxon>
        <taxon>Ascomycota</taxon>
        <taxon>Pezizomycotina</taxon>
        <taxon>Eurotiomycetes</taxon>
        <taxon>Eurotiomycetidae</taxon>
        <taxon>Eurotiales</taxon>
        <taxon>Aspergillaceae</taxon>
        <taxon>Aspergillus</taxon>
        <taxon>Aspergillus subgen. Polypaecilum</taxon>
    </lineage>
</organism>
<dbReference type="Proteomes" id="UP000266188">
    <property type="component" value="Unassembled WGS sequence"/>
</dbReference>
<proteinExistence type="predicted"/>
<comment type="caution">
    <text evidence="1">The sequence shown here is derived from an EMBL/GenBank/DDBJ whole genome shotgun (WGS) entry which is preliminary data.</text>
</comment>
<evidence type="ECO:0000313" key="2">
    <source>
        <dbReference type="Proteomes" id="UP000266188"/>
    </source>
</evidence>
<protein>
    <submittedName>
        <fullName evidence="1">Uncharacterized protein</fullName>
    </submittedName>
</protein>
<accession>A0A3A2ZLN0</accession>
<dbReference type="STRING" id="2070753.A0A3A2ZLN0"/>
<evidence type="ECO:0000313" key="1">
    <source>
        <dbReference type="EMBL" id="RJE24119.1"/>
    </source>
</evidence>
<dbReference type="OrthoDB" id="1668230at2759"/>